<proteinExistence type="predicted"/>
<feature type="region of interest" description="Disordered" evidence="1">
    <location>
        <begin position="42"/>
        <end position="69"/>
    </location>
</feature>
<name>A0A7D9IDU5_PARCT</name>
<gene>
    <name evidence="2" type="ORF">PACLA_8A056716</name>
</gene>
<dbReference type="EMBL" id="CACRXK020004619">
    <property type="protein sequence ID" value="CAB4003398.1"/>
    <property type="molecule type" value="Genomic_DNA"/>
</dbReference>
<feature type="compositionally biased region" description="Pro residues" evidence="1">
    <location>
        <begin position="42"/>
        <end position="60"/>
    </location>
</feature>
<evidence type="ECO:0000256" key="1">
    <source>
        <dbReference type="SAM" id="MobiDB-lite"/>
    </source>
</evidence>
<protein>
    <submittedName>
        <fullName evidence="2">Uncharacterized protein</fullName>
    </submittedName>
</protein>
<feature type="region of interest" description="Disordered" evidence="1">
    <location>
        <begin position="1"/>
        <end position="23"/>
    </location>
</feature>
<sequence length="98" mass="10095">MGRGFGRGFRGRGGIRPGMGRAEFAPPDMAMAAPWMGPGPPMLRAPPPGMPGMLPPPGDKLPPGMAVPGVMGGPPPMGMMMPFPGDPGNNNLILYCKI</sequence>
<feature type="compositionally biased region" description="Gly residues" evidence="1">
    <location>
        <begin position="1"/>
        <end position="17"/>
    </location>
</feature>
<dbReference type="AlphaFoldDB" id="A0A7D9IDU5"/>
<accession>A0A7D9IDU5</accession>
<comment type="caution">
    <text evidence="2">The sequence shown here is derived from an EMBL/GenBank/DDBJ whole genome shotgun (WGS) entry which is preliminary data.</text>
</comment>
<dbReference type="Proteomes" id="UP001152795">
    <property type="component" value="Unassembled WGS sequence"/>
</dbReference>
<organism evidence="2 3">
    <name type="scientific">Paramuricea clavata</name>
    <name type="common">Red gorgonian</name>
    <name type="synonym">Violescent sea-whip</name>
    <dbReference type="NCBI Taxonomy" id="317549"/>
    <lineage>
        <taxon>Eukaryota</taxon>
        <taxon>Metazoa</taxon>
        <taxon>Cnidaria</taxon>
        <taxon>Anthozoa</taxon>
        <taxon>Octocorallia</taxon>
        <taxon>Malacalcyonacea</taxon>
        <taxon>Plexauridae</taxon>
        <taxon>Paramuricea</taxon>
    </lineage>
</organism>
<evidence type="ECO:0000313" key="3">
    <source>
        <dbReference type="Proteomes" id="UP001152795"/>
    </source>
</evidence>
<reference evidence="2" key="1">
    <citation type="submission" date="2020-04" db="EMBL/GenBank/DDBJ databases">
        <authorList>
            <person name="Alioto T."/>
            <person name="Alioto T."/>
            <person name="Gomez Garrido J."/>
        </authorList>
    </citation>
    <scope>NUCLEOTIDE SEQUENCE</scope>
    <source>
        <strain evidence="2">A484AB</strain>
    </source>
</reference>
<keyword evidence="3" id="KW-1185">Reference proteome</keyword>
<evidence type="ECO:0000313" key="2">
    <source>
        <dbReference type="EMBL" id="CAB4003398.1"/>
    </source>
</evidence>